<protein>
    <submittedName>
        <fullName evidence="4">Protein ImuB</fullName>
    </submittedName>
</protein>
<evidence type="ECO:0000256" key="2">
    <source>
        <dbReference type="ARBA" id="ARBA00022763"/>
    </source>
</evidence>
<dbReference type="AlphaFoldDB" id="A0A2T5JGY0"/>
<dbReference type="OrthoDB" id="625722at2"/>
<reference evidence="4 5" key="1">
    <citation type="submission" date="2018-04" db="EMBL/GenBank/DDBJ databases">
        <title>Genomic Encyclopedia of Archaeal and Bacterial Type Strains, Phase II (KMG-II): from individual species to whole genera.</title>
        <authorList>
            <person name="Goeker M."/>
        </authorList>
    </citation>
    <scope>NUCLEOTIDE SEQUENCE [LARGE SCALE GENOMIC DNA]</scope>
    <source>
        <strain evidence="4 5">DSM 26809</strain>
    </source>
</reference>
<dbReference type="PANTHER" id="PTHR35369">
    <property type="entry name" value="BLR3025 PROTEIN-RELATED"/>
    <property type="match status" value="1"/>
</dbReference>
<evidence type="ECO:0000313" key="4">
    <source>
        <dbReference type="EMBL" id="PTR01661.1"/>
    </source>
</evidence>
<dbReference type="InterPro" id="IPR001126">
    <property type="entry name" value="UmuC"/>
</dbReference>
<comment type="caution">
    <text evidence="4">The sequence shown here is derived from an EMBL/GenBank/DDBJ whole genome shotgun (WGS) entry which is preliminary data.</text>
</comment>
<dbReference type="PROSITE" id="PS50173">
    <property type="entry name" value="UMUC"/>
    <property type="match status" value="1"/>
</dbReference>
<accession>A0A2T5JGY0</accession>
<name>A0A2T5JGY0_9SPHI</name>
<comment type="similarity">
    <text evidence="1">Belongs to the DNA polymerase type-Y family.</text>
</comment>
<dbReference type="RefSeq" id="WP_107827034.1">
    <property type="nucleotide sequence ID" value="NZ_CP160205.1"/>
</dbReference>
<evidence type="ECO:0000256" key="1">
    <source>
        <dbReference type="ARBA" id="ARBA00010945"/>
    </source>
</evidence>
<dbReference type="Pfam" id="PF00817">
    <property type="entry name" value="IMS"/>
    <property type="match status" value="1"/>
</dbReference>
<dbReference type="PANTHER" id="PTHR35369:SF2">
    <property type="entry name" value="BLR3025 PROTEIN"/>
    <property type="match status" value="1"/>
</dbReference>
<keyword evidence="5" id="KW-1185">Reference proteome</keyword>
<dbReference type="Proteomes" id="UP000244168">
    <property type="component" value="Unassembled WGS sequence"/>
</dbReference>
<gene>
    <name evidence="4" type="ORF">C8P68_101899</name>
</gene>
<dbReference type="EMBL" id="QAOQ01000001">
    <property type="protein sequence ID" value="PTR01661.1"/>
    <property type="molecule type" value="Genomic_DNA"/>
</dbReference>
<dbReference type="InterPro" id="IPR043502">
    <property type="entry name" value="DNA/RNA_pol_sf"/>
</dbReference>
<evidence type="ECO:0000259" key="3">
    <source>
        <dbReference type="PROSITE" id="PS50173"/>
    </source>
</evidence>
<keyword evidence="2" id="KW-0227">DNA damage</keyword>
<dbReference type="CDD" id="cd03468">
    <property type="entry name" value="PolY_like"/>
    <property type="match status" value="1"/>
</dbReference>
<dbReference type="InterPro" id="IPR043128">
    <property type="entry name" value="Rev_trsase/Diguanyl_cyclase"/>
</dbReference>
<proteinExistence type="inferred from homology"/>
<organism evidence="4 5">
    <name type="scientific">Mucilaginibacter yixingensis</name>
    <dbReference type="NCBI Taxonomy" id="1295612"/>
    <lineage>
        <taxon>Bacteria</taxon>
        <taxon>Pseudomonadati</taxon>
        <taxon>Bacteroidota</taxon>
        <taxon>Sphingobacteriia</taxon>
        <taxon>Sphingobacteriales</taxon>
        <taxon>Sphingobacteriaceae</taxon>
        <taxon>Mucilaginibacter</taxon>
    </lineage>
</organism>
<feature type="domain" description="UmuC" evidence="3">
    <location>
        <begin position="18"/>
        <end position="72"/>
    </location>
</feature>
<dbReference type="Gene3D" id="3.40.1170.60">
    <property type="match status" value="1"/>
</dbReference>
<evidence type="ECO:0000313" key="5">
    <source>
        <dbReference type="Proteomes" id="UP000244168"/>
    </source>
</evidence>
<dbReference type="Gene3D" id="3.30.70.270">
    <property type="match status" value="1"/>
</dbReference>
<dbReference type="GO" id="GO:0006281">
    <property type="term" value="P:DNA repair"/>
    <property type="evidence" value="ECO:0007669"/>
    <property type="project" value="InterPro"/>
</dbReference>
<dbReference type="InterPro" id="IPR050356">
    <property type="entry name" value="SulA_CellDiv_inhibitor"/>
</dbReference>
<dbReference type="SUPFAM" id="SSF56672">
    <property type="entry name" value="DNA/RNA polymerases"/>
    <property type="match status" value="1"/>
</dbReference>
<sequence>MAGRYLSIWFRHLLTDRRTLQQPELADQPFVLTTKDHGRLVVTAVNPQATKYGIKPGYVAADARAMIPGLEVLDHIPNQNQKLLKALGLWCLRYTPIVAIDLPDGLILDIAGCAHLWGNERDYFKEIINKLRSKGYDARGAVADTVGAAWAVARYGRVTPIIASGQQRSALLQLPPSALRLSIENIELMQKLGFRTIGEFIGMQRPVLRRRFKDELLLRIDQAVGQVDEPLRPIKQPDPFQVRLPCLEPIRTATGIEIAIQKLLEMLCVRLNKEGKGLRTGILKIYRVDGKMQQLQIGTNRASGNIRHLFKLFELHIQHIEPGLGIELFILEAPRVDDATDEQEVLWTPEGTNLEANTLAELLDRITGKLGADVIKRYLPQEHHWPERSIRPAQTLGEQPPTSWRTDKRRPTLLLNQPEKIMVTAPVPDYPPILFVHKGQRHDIKKADGPERIEREWWLEGGEHRDYFIVEDTQGCRYWLFREGHYNGSEPNDWYLHGYFA</sequence>